<dbReference type="FunFam" id="3.20.190.10:FF:000001">
    <property type="entry name" value="Formamidopyrimidine-DNA glycosylase"/>
    <property type="match status" value="1"/>
</dbReference>
<evidence type="ECO:0000313" key="21">
    <source>
        <dbReference type="Proteomes" id="UP000321547"/>
    </source>
</evidence>
<dbReference type="EMBL" id="FOXC01000001">
    <property type="protein sequence ID" value="SFO92159.1"/>
    <property type="molecule type" value="Genomic_DNA"/>
</dbReference>
<dbReference type="InterPro" id="IPR000214">
    <property type="entry name" value="Znf_DNA_glyclase/AP_lyase"/>
</dbReference>
<dbReference type="InterPro" id="IPR010663">
    <property type="entry name" value="Znf_FPG/IleRS"/>
</dbReference>
<evidence type="ECO:0000259" key="17">
    <source>
        <dbReference type="PROSITE" id="PS51068"/>
    </source>
</evidence>
<evidence type="ECO:0000256" key="6">
    <source>
        <dbReference type="ARBA" id="ARBA00022771"/>
    </source>
</evidence>
<comment type="catalytic activity">
    <reaction evidence="14 15">
        <text>2'-deoxyribonucleotide-(2'-deoxyribose 5'-phosphate)-2'-deoxyribonucleotide-DNA = a 3'-end 2'-deoxyribonucleotide-(2,3-dehydro-2,3-deoxyribose 5'-phosphate)-DNA + a 5'-end 5'-phospho-2'-deoxyribonucleoside-DNA + H(+)</text>
        <dbReference type="Rhea" id="RHEA:66592"/>
        <dbReference type="Rhea" id="RHEA-COMP:13180"/>
        <dbReference type="Rhea" id="RHEA-COMP:16897"/>
        <dbReference type="Rhea" id="RHEA-COMP:17067"/>
        <dbReference type="ChEBI" id="CHEBI:15378"/>
        <dbReference type="ChEBI" id="CHEBI:136412"/>
        <dbReference type="ChEBI" id="CHEBI:157695"/>
        <dbReference type="ChEBI" id="CHEBI:167181"/>
        <dbReference type="EC" id="4.2.99.18"/>
    </reaction>
</comment>
<dbReference type="SUPFAM" id="SSF81624">
    <property type="entry name" value="N-terminal domain of MutM-like DNA repair proteins"/>
    <property type="match status" value="1"/>
</dbReference>
<dbReference type="Pfam" id="PF01149">
    <property type="entry name" value="Fapy_DNA_glyco"/>
    <property type="match status" value="1"/>
</dbReference>
<gene>
    <name evidence="15 18" type="primary">mutM</name>
    <name evidence="15" type="synonym">fpg</name>
    <name evidence="18" type="ORF">HHA03_01790</name>
    <name evidence="19" type="ORF">SAMN05421839_101195</name>
</gene>
<feature type="active site" description="Proton donor; for delta-elimination activity" evidence="15">
    <location>
        <position position="264"/>
    </location>
</feature>
<keyword evidence="21" id="KW-1185">Reference proteome</keyword>
<feature type="active site" description="Schiff-base intermediate with DNA" evidence="15">
    <location>
        <position position="2"/>
    </location>
</feature>
<dbReference type="InterPro" id="IPR020629">
    <property type="entry name" value="FPG_Glyclase"/>
</dbReference>
<organism evidence="19 20">
    <name type="scientific">Halolactibacillus halophilus</name>
    <dbReference type="NCBI Taxonomy" id="306540"/>
    <lineage>
        <taxon>Bacteria</taxon>
        <taxon>Bacillati</taxon>
        <taxon>Bacillota</taxon>
        <taxon>Bacilli</taxon>
        <taxon>Bacillales</taxon>
        <taxon>Bacillaceae</taxon>
        <taxon>Halolactibacillus</taxon>
    </lineage>
</organism>
<accession>A0A1I5L4A8</accession>
<evidence type="ECO:0000313" key="18">
    <source>
        <dbReference type="EMBL" id="GEM00647.1"/>
    </source>
</evidence>
<dbReference type="EC" id="3.2.2.23" evidence="15"/>
<dbReference type="OrthoDB" id="9800855at2"/>
<evidence type="ECO:0000256" key="1">
    <source>
        <dbReference type="ARBA" id="ARBA00001668"/>
    </source>
</evidence>
<evidence type="ECO:0000256" key="4">
    <source>
        <dbReference type="ARBA" id="ARBA00022723"/>
    </source>
</evidence>
<dbReference type="Gene3D" id="1.10.8.50">
    <property type="match status" value="1"/>
</dbReference>
<evidence type="ECO:0000256" key="9">
    <source>
        <dbReference type="ARBA" id="ARBA00023125"/>
    </source>
</evidence>
<keyword evidence="7 15" id="KW-0378">Hydrolase</keyword>
<dbReference type="PROSITE" id="PS51066">
    <property type="entry name" value="ZF_FPG_2"/>
    <property type="match status" value="1"/>
</dbReference>
<dbReference type="HAMAP" id="MF_00103">
    <property type="entry name" value="Fapy_DNA_glycosyl"/>
    <property type="match status" value="1"/>
</dbReference>
<reference evidence="19 20" key="1">
    <citation type="submission" date="2016-10" db="EMBL/GenBank/DDBJ databases">
        <authorList>
            <person name="de Groot N.N."/>
        </authorList>
    </citation>
    <scope>NUCLEOTIDE SEQUENCE [LARGE SCALE GENOMIC DNA]</scope>
    <source>
        <strain evidence="19 20">DSM 17073</strain>
    </source>
</reference>
<dbReference type="Pfam" id="PF06827">
    <property type="entry name" value="zf-FPG_IleRS"/>
    <property type="match status" value="1"/>
</dbReference>
<evidence type="ECO:0000313" key="20">
    <source>
        <dbReference type="Proteomes" id="UP000242243"/>
    </source>
</evidence>
<keyword evidence="6 15" id="KW-0863">Zinc-finger</keyword>
<comment type="caution">
    <text evidence="15">Lacks conserved residue(s) required for the propagation of feature annotation.</text>
</comment>
<comment type="catalytic activity">
    <reaction evidence="1 15">
        <text>Hydrolysis of DNA containing ring-opened 7-methylguanine residues, releasing 2,6-diamino-4-hydroxy-5-(N-methyl)formamidopyrimidine.</text>
        <dbReference type="EC" id="3.2.2.23"/>
    </reaction>
</comment>
<dbReference type="Proteomes" id="UP000321547">
    <property type="component" value="Unassembled WGS sequence"/>
</dbReference>
<name>A0A1I5L4A8_9BACI</name>
<evidence type="ECO:0000256" key="2">
    <source>
        <dbReference type="ARBA" id="ARBA00009409"/>
    </source>
</evidence>
<evidence type="ECO:0000256" key="8">
    <source>
        <dbReference type="ARBA" id="ARBA00022833"/>
    </source>
</evidence>
<keyword evidence="5 15" id="KW-0227">DNA damage</keyword>
<dbReference type="InterPro" id="IPR035937">
    <property type="entry name" value="FPG_N"/>
</dbReference>
<dbReference type="Pfam" id="PF06831">
    <property type="entry name" value="H2TH"/>
    <property type="match status" value="1"/>
</dbReference>
<comment type="cofactor">
    <cofactor evidence="15">
        <name>Zn(2+)</name>
        <dbReference type="ChEBI" id="CHEBI:29105"/>
    </cofactor>
    <text evidence="15">Binds 1 zinc ion per subunit.</text>
</comment>
<evidence type="ECO:0000256" key="11">
    <source>
        <dbReference type="ARBA" id="ARBA00023239"/>
    </source>
</evidence>
<evidence type="ECO:0000256" key="5">
    <source>
        <dbReference type="ARBA" id="ARBA00022763"/>
    </source>
</evidence>
<feature type="active site" description="Proton donor; for beta-elimination activity" evidence="15">
    <location>
        <position position="60"/>
    </location>
</feature>
<evidence type="ECO:0000256" key="7">
    <source>
        <dbReference type="ARBA" id="ARBA00022801"/>
    </source>
</evidence>
<reference evidence="18 21" key="2">
    <citation type="submission" date="2019-07" db="EMBL/GenBank/DDBJ databases">
        <title>Whole genome shotgun sequence of Halolactibacillus halophilus NBRC 100868.</title>
        <authorList>
            <person name="Hosoyama A."/>
            <person name="Uohara A."/>
            <person name="Ohji S."/>
            <person name="Ichikawa N."/>
        </authorList>
    </citation>
    <scope>NUCLEOTIDE SEQUENCE [LARGE SCALE GENOMIC DNA]</scope>
    <source>
        <strain evidence="18 21">NBRC 100868</strain>
    </source>
</reference>
<keyword evidence="10 15" id="KW-0234">DNA repair</keyword>
<evidence type="ECO:0000256" key="12">
    <source>
        <dbReference type="ARBA" id="ARBA00023268"/>
    </source>
</evidence>
<protein>
    <recommendedName>
        <fullName evidence="15">Formamidopyrimidine-DNA glycosylase</fullName>
        <shortName evidence="15">Fapy-DNA glycosylase</shortName>
        <ecNumber evidence="15">3.2.2.23</ecNumber>
    </recommendedName>
    <alternativeName>
        <fullName evidence="15">DNA-(apurinic or apyrimidinic site) lyase MutM</fullName>
        <shortName evidence="15">AP lyase MutM</shortName>
        <ecNumber evidence="15">4.2.99.18</ecNumber>
    </alternativeName>
</protein>
<dbReference type="GO" id="GO:0006284">
    <property type="term" value="P:base-excision repair"/>
    <property type="evidence" value="ECO:0007669"/>
    <property type="project" value="InterPro"/>
</dbReference>
<feature type="binding site" evidence="15">
    <location>
        <position position="93"/>
    </location>
    <ligand>
        <name>DNA</name>
        <dbReference type="ChEBI" id="CHEBI:16991"/>
    </ligand>
</feature>
<evidence type="ECO:0000256" key="14">
    <source>
        <dbReference type="ARBA" id="ARBA00044632"/>
    </source>
</evidence>
<dbReference type="NCBIfam" id="NF002211">
    <property type="entry name" value="PRK01103.1"/>
    <property type="match status" value="1"/>
</dbReference>
<dbReference type="PROSITE" id="PS51068">
    <property type="entry name" value="FPG_CAT"/>
    <property type="match status" value="1"/>
</dbReference>
<comment type="subunit">
    <text evidence="3 15">Monomer.</text>
</comment>
<dbReference type="RefSeq" id="WP_089829442.1">
    <property type="nucleotide sequence ID" value="NZ_BJWI01000001.1"/>
</dbReference>
<comment type="function">
    <text evidence="15">Involved in base excision repair of DNA damaged by oxidation or by mutagenic agents. Acts as DNA glycosylase that recognizes and removes damaged bases. Has a preference for oxidized purines, such as 7,8-dihydro-8-oxoguanine (8-oxoG). Has AP (apurinic/apyrimidinic) lyase activity and introduces nicks in the DNA strand. Cleaves the DNA backbone by beta-delta elimination to generate a single-strand break at the site of the removed base with both 3'- and 5'-phosphates.</text>
</comment>
<comment type="similarity">
    <text evidence="2 15">Belongs to the FPG family.</text>
</comment>
<dbReference type="Gene3D" id="3.20.190.10">
    <property type="entry name" value="MutM-like, N-terminal"/>
    <property type="match status" value="1"/>
</dbReference>
<dbReference type="GO" id="GO:0003690">
    <property type="term" value="F:double-stranded DNA binding"/>
    <property type="evidence" value="ECO:0007669"/>
    <property type="project" value="UniProtKB-ARBA"/>
</dbReference>
<proteinExistence type="inferred from homology"/>
<dbReference type="InterPro" id="IPR015886">
    <property type="entry name" value="H2TH_FPG"/>
</dbReference>
<feature type="domain" description="FPG-type" evidence="16">
    <location>
        <begin position="240"/>
        <end position="274"/>
    </location>
</feature>
<evidence type="ECO:0000256" key="13">
    <source>
        <dbReference type="ARBA" id="ARBA00023295"/>
    </source>
</evidence>
<dbReference type="CDD" id="cd08966">
    <property type="entry name" value="EcFpg-like_N"/>
    <property type="match status" value="1"/>
</dbReference>
<keyword evidence="12 15" id="KW-0511">Multifunctional enzyme</keyword>
<dbReference type="STRING" id="306540.SAMN05421839_101195"/>
<dbReference type="SUPFAM" id="SSF46946">
    <property type="entry name" value="S13-like H2TH domain"/>
    <property type="match status" value="1"/>
</dbReference>
<evidence type="ECO:0000256" key="10">
    <source>
        <dbReference type="ARBA" id="ARBA00023204"/>
    </source>
</evidence>
<dbReference type="InterPro" id="IPR010979">
    <property type="entry name" value="Ribosomal_uS13-like_H2TH"/>
</dbReference>
<dbReference type="AlphaFoldDB" id="A0A1I5L4A8"/>
<evidence type="ECO:0000256" key="3">
    <source>
        <dbReference type="ARBA" id="ARBA00011245"/>
    </source>
</evidence>
<keyword evidence="8 15" id="KW-0862">Zinc</keyword>
<dbReference type="SUPFAM" id="SSF57716">
    <property type="entry name" value="Glucocorticoid receptor-like (DNA-binding domain)"/>
    <property type="match status" value="1"/>
</dbReference>
<feature type="domain" description="Formamidopyrimidine-DNA glycosylase catalytic" evidence="17">
    <location>
        <begin position="2"/>
        <end position="115"/>
    </location>
</feature>
<dbReference type="EMBL" id="BJWI01000001">
    <property type="protein sequence ID" value="GEM00647.1"/>
    <property type="molecule type" value="Genomic_DNA"/>
</dbReference>
<keyword evidence="9 15" id="KW-0238">DNA-binding</keyword>
<keyword evidence="4 15" id="KW-0479">Metal-binding</keyword>
<dbReference type="GO" id="GO:0034039">
    <property type="term" value="F:8-oxo-7,8-dihydroguanine DNA N-glycosylase activity"/>
    <property type="evidence" value="ECO:0007669"/>
    <property type="project" value="TreeGrafter"/>
</dbReference>
<dbReference type="EC" id="4.2.99.18" evidence="15"/>
<keyword evidence="13 15" id="KW-0326">Glycosidase</keyword>
<feature type="active site" description="Proton donor" evidence="15">
    <location>
        <position position="3"/>
    </location>
</feature>
<dbReference type="FunFam" id="1.10.8.50:FF:000003">
    <property type="entry name" value="Formamidopyrimidine-DNA glycosylase"/>
    <property type="match status" value="1"/>
</dbReference>
<dbReference type="InterPro" id="IPR012319">
    <property type="entry name" value="FPG_cat"/>
</dbReference>
<evidence type="ECO:0000256" key="15">
    <source>
        <dbReference type="HAMAP-Rule" id="MF_00103"/>
    </source>
</evidence>
<dbReference type="PANTHER" id="PTHR22993:SF9">
    <property type="entry name" value="FORMAMIDOPYRIMIDINE-DNA GLYCOSYLASE"/>
    <property type="match status" value="1"/>
</dbReference>
<evidence type="ECO:0000259" key="16">
    <source>
        <dbReference type="PROSITE" id="PS51066"/>
    </source>
</evidence>
<dbReference type="GO" id="GO:0003684">
    <property type="term" value="F:damaged DNA binding"/>
    <property type="evidence" value="ECO:0007669"/>
    <property type="project" value="InterPro"/>
</dbReference>
<sequence>MPELPEVETVRRTLKTLIIDKTIASVDVRFAKIIKKPDDSHVFELMLKGQTIRDIKRRGKFLLFIFNDVEMVSHLRMEGKFSTHSNSEPENKHTHVIFTFTDGTSLQYNDVRKFGTMHLFPKGEALEALPMKQVGVDLYLDPVEFNHLYPKIIKSTRAIKNILLDQQLLAGLGNIYVDETLFRSNVHPMTKGHALSQSEVKRLLIEAQAVIQEAVKQGGTTIRSYTNADGNMGMFQQTLNVYGQTDKPCPVCDTPIEKTKVSGRGTHYCPVCQVIKQPEE</sequence>
<dbReference type="PANTHER" id="PTHR22993">
    <property type="entry name" value="FORMAMIDOPYRIMIDINE-DNA GLYCOSYLASE"/>
    <property type="match status" value="1"/>
</dbReference>
<dbReference type="NCBIfam" id="TIGR00577">
    <property type="entry name" value="fpg"/>
    <property type="match status" value="1"/>
</dbReference>
<dbReference type="SMART" id="SM00898">
    <property type="entry name" value="Fapy_DNA_glyco"/>
    <property type="match status" value="1"/>
</dbReference>
<dbReference type="GO" id="GO:0140078">
    <property type="term" value="F:class I DNA-(apurinic or apyrimidinic site) endonuclease activity"/>
    <property type="evidence" value="ECO:0007669"/>
    <property type="project" value="UniProtKB-EC"/>
</dbReference>
<dbReference type="SMART" id="SM01232">
    <property type="entry name" value="H2TH"/>
    <property type="match status" value="1"/>
</dbReference>
<keyword evidence="11 15" id="KW-0456">Lyase</keyword>
<dbReference type="Proteomes" id="UP000242243">
    <property type="component" value="Unassembled WGS sequence"/>
</dbReference>
<dbReference type="GO" id="GO:0008270">
    <property type="term" value="F:zinc ion binding"/>
    <property type="evidence" value="ECO:0007669"/>
    <property type="project" value="UniProtKB-UniRule"/>
</dbReference>
<feature type="binding site" evidence="15">
    <location>
        <position position="112"/>
    </location>
    <ligand>
        <name>DNA</name>
        <dbReference type="ChEBI" id="CHEBI:16991"/>
    </ligand>
</feature>
<evidence type="ECO:0000313" key="19">
    <source>
        <dbReference type="EMBL" id="SFO92159.1"/>
    </source>
</evidence>